<proteinExistence type="predicted"/>
<evidence type="ECO:0000313" key="3">
    <source>
        <dbReference type="Proteomes" id="UP000019062"/>
    </source>
</evidence>
<organism evidence="2 3">
    <name type="scientific">Viridibacillus arenosi FSL R5-213</name>
    <dbReference type="NCBI Taxonomy" id="1227360"/>
    <lineage>
        <taxon>Bacteria</taxon>
        <taxon>Bacillati</taxon>
        <taxon>Bacillota</taxon>
        <taxon>Bacilli</taxon>
        <taxon>Bacillales</taxon>
        <taxon>Caryophanaceae</taxon>
        <taxon>Viridibacillus</taxon>
    </lineage>
</organism>
<dbReference type="eggNOG" id="ENOG50331QN">
    <property type="taxonomic scope" value="Bacteria"/>
</dbReference>
<protein>
    <submittedName>
        <fullName evidence="2">Uncharacterized protein</fullName>
    </submittedName>
</protein>
<reference evidence="2 3" key="1">
    <citation type="journal article" date="2014" name="BMC Genomics">
        <title>Genomic comparison of sporeforming bacilli isolated from milk.</title>
        <authorList>
            <person name="Moreno Switt A.I."/>
            <person name="Andrus A.D."/>
            <person name="Ranieri M.L."/>
            <person name="Orsi R.H."/>
            <person name="Ivy R."/>
            <person name="den Bakker H.C."/>
            <person name="Martin N.H."/>
            <person name="Wiedmann M."/>
            <person name="Boor K.J."/>
        </authorList>
    </citation>
    <scope>NUCLEOTIDE SEQUENCE [LARGE SCALE GENOMIC DNA]</scope>
    <source>
        <strain evidence="2 3">FSL R5-213</strain>
    </source>
</reference>
<feature type="transmembrane region" description="Helical" evidence="1">
    <location>
        <begin position="37"/>
        <end position="56"/>
    </location>
</feature>
<accession>W4EK25</accession>
<keyword evidence="1" id="KW-0472">Membrane</keyword>
<gene>
    <name evidence="2" type="ORF">C176_21441</name>
</gene>
<name>W4EK25_9BACL</name>
<dbReference type="RefSeq" id="WP_038191344.1">
    <property type="nucleotide sequence ID" value="NZ_ASQA01000045.1"/>
</dbReference>
<keyword evidence="1" id="KW-0812">Transmembrane</keyword>
<dbReference type="Proteomes" id="UP000019062">
    <property type="component" value="Unassembled WGS sequence"/>
</dbReference>
<feature type="transmembrane region" description="Helical" evidence="1">
    <location>
        <begin position="9"/>
        <end position="31"/>
    </location>
</feature>
<comment type="caution">
    <text evidence="2">The sequence shown here is derived from an EMBL/GenBank/DDBJ whole genome shotgun (WGS) entry which is preliminary data.</text>
</comment>
<dbReference type="PATRIC" id="fig|1227360.4.peg.4366"/>
<sequence length="80" mass="9158">MIKSLKGQFILSIFVAIGFVYVNFSSIEFIADKRDPTGRVIFFFIMILSVFNAGLLTEKYIHKKEEITFIQPTGALLENH</sequence>
<keyword evidence="1" id="KW-1133">Transmembrane helix</keyword>
<evidence type="ECO:0000313" key="2">
    <source>
        <dbReference type="EMBL" id="ETT80584.1"/>
    </source>
</evidence>
<dbReference type="AlphaFoldDB" id="W4EK25"/>
<evidence type="ECO:0000256" key="1">
    <source>
        <dbReference type="SAM" id="Phobius"/>
    </source>
</evidence>
<keyword evidence="3" id="KW-1185">Reference proteome</keyword>
<dbReference type="EMBL" id="ASQA01000045">
    <property type="protein sequence ID" value="ETT80584.1"/>
    <property type="molecule type" value="Genomic_DNA"/>
</dbReference>